<accession>A0A7X5XV58</accession>
<dbReference type="EMBL" id="JAATIT010000004">
    <property type="protein sequence ID" value="NJB90846.1"/>
    <property type="molecule type" value="Genomic_DNA"/>
</dbReference>
<gene>
    <name evidence="2" type="ORF">GGR90_003048</name>
</gene>
<proteinExistence type="predicted"/>
<evidence type="ECO:0000313" key="2">
    <source>
        <dbReference type="EMBL" id="NJB90846.1"/>
    </source>
</evidence>
<feature type="compositionally biased region" description="Acidic residues" evidence="1">
    <location>
        <begin position="27"/>
        <end position="42"/>
    </location>
</feature>
<organism evidence="2 3">
    <name type="scientific">Sphingopyxis italica</name>
    <dbReference type="NCBI Taxonomy" id="1129133"/>
    <lineage>
        <taxon>Bacteria</taxon>
        <taxon>Pseudomonadati</taxon>
        <taxon>Pseudomonadota</taxon>
        <taxon>Alphaproteobacteria</taxon>
        <taxon>Sphingomonadales</taxon>
        <taxon>Sphingomonadaceae</taxon>
        <taxon>Sphingopyxis</taxon>
    </lineage>
</organism>
<feature type="region of interest" description="Disordered" evidence="1">
    <location>
        <begin position="1"/>
        <end position="42"/>
    </location>
</feature>
<name>A0A7X5XV58_9SPHN</name>
<comment type="caution">
    <text evidence="2">The sequence shown here is derived from an EMBL/GenBank/DDBJ whole genome shotgun (WGS) entry which is preliminary data.</text>
</comment>
<dbReference type="Proteomes" id="UP000535078">
    <property type="component" value="Unassembled WGS sequence"/>
</dbReference>
<sequence>MASAPPDPHPDSLPTGPEQIPEQVPLPDDDGRESVEDVPETE</sequence>
<evidence type="ECO:0000256" key="1">
    <source>
        <dbReference type="SAM" id="MobiDB-lite"/>
    </source>
</evidence>
<dbReference type="AlphaFoldDB" id="A0A7X5XV58"/>
<keyword evidence="3" id="KW-1185">Reference proteome</keyword>
<dbReference type="RefSeq" id="WP_280740884.1">
    <property type="nucleotide sequence ID" value="NZ_JAATIT010000004.1"/>
</dbReference>
<reference evidence="2 3" key="1">
    <citation type="submission" date="2020-03" db="EMBL/GenBank/DDBJ databases">
        <title>Genomic Encyclopedia of Type Strains, Phase IV (KMG-IV): sequencing the most valuable type-strain genomes for metagenomic binning, comparative biology and taxonomic classification.</title>
        <authorList>
            <person name="Goeker M."/>
        </authorList>
    </citation>
    <scope>NUCLEOTIDE SEQUENCE [LARGE SCALE GENOMIC DNA]</scope>
    <source>
        <strain evidence="2 3">DSM 25229</strain>
    </source>
</reference>
<protein>
    <submittedName>
        <fullName evidence="2">Uncharacterized protein</fullName>
    </submittedName>
</protein>
<evidence type="ECO:0000313" key="3">
    <source>
        <dbReference type="Proteomes" id="UP000535078"/>
    </source>
</evidence>